<evidence type="ECO:0000256" key="2">
    <source>
        <dbReference type="ARBA" id="ARBA00022448"/>
    </source>
</evidence>
<feature type="coiled-coil region" evidence="10">
    <location>
        <begin position="56"/>
        <end position="90"/>
    </location>
</feature>
<accession>A0A009PN74</accession>
<dbReference type="GO" id="GO:0033281">
    <property type="term" value="C:TAT protein transport complex"/>
    <property type="evidence" value="ECO:0007669"/>
    <property type="project" value="UniProtKB-UniRule"/>
</dbReference>
<dbReference type="Proteomes" id="UP000021108">
    <property type="component" value="Unassembled WGS sequence"/>
</dbReference>
<dbReference type="PRINTS" id="PR01506">
    <property type="entry name" value="TATBPROTEIN"/>
</dbReference>
<evidence type="ECO:0000256" key="3">
    <source>
        <dbReference type="ARBA" id="ARBA00022475"/>
    </source>
</evidence>
<keyword evidence="7 9" id="KW-0811">Translocation</keyword>
<keyword evidence="5 9" id="KW-0653">Protein transport</keyword>
<dbReference type="AlphaFoldDB" id="A0A009PN74"/>
<dbReference type="GO" id="GO:0008320">
    <property type="term" value="F:protein transmembrane transporter activity"/>
    <property type="evidence" value="ECO:0007669"/>
    <property type="project" value="UniProtKB-UniRule"/>
</dbReference>
<keyword evidence="8 9" id="KW-0472">Membrane</keyword>
<dbReference type="NCBIfam" id="TIGR01410">
    <property type="entry name" value="tatB"/>
    <property type="match status" value="1"/>
</dbReference>
<dbReference type="EMBL" id="JEXD01000001">
    <property type="protein sequence ID" value="EXC10014.1"/>
    <property type="molecule type" value="Genomic_DNA"/>
</dbReference>
<dbReference type="InterPro" id="IPR003369">
    <property type="entry name" value="TatA/B/E"/>
</dbReference>
<evidence type="ECO:0000256" key="5">
    <source>
        <dbReference type="ARBA" id="ARBA00022927"/>
    </source>
</evidence>
<evidence type="ECO:0000256" key="10">
    <source>
        <dbReference type="SAM" id="Coils"/>
    </source>
</evidence>
<comment type="subunit">
    <text evidence="9">The Tat system comprises two distinct complexes: a TatABC complex, containing multiple copies of TatA, TatB and TatC subunits, and a separate TatA complex, containing only TatA subunits. Substrates initially bind to the TatABC complex, which probably triggers association of the separate TatA complex to form the active translocon.</text>
</comment>
<proteinExistence type="inferred from homology"/>
<comment type="subcellular location">
    <subcellularLocation>
        <location evidence="9">Cell membrane</location>
        <topology evidence="9">Single-pass membrane protein</topology>
    </subcellularLocation>
    <subcellularLocation>
        <location evidence="1">Membrane</location>
        <topology evidence="1">Single-pass membrane protein</topology>
    </subcellularLocation>
</comment>
<evidence type="ECO:0000256" key="1">
    <source>
        <dbReference type="ARBA" id="ARBA00004167"/>
    </source>
</evidence>
<dbReference type="HAMAP" id="MF_00237">
    <property type="entry name" value="TatB"/>
    <property type="match status" value="1"/>
</dbReference>
<organism evidence="11 12">
    <name type="scientific">Acinetobacter baumannii 625974</name>
    <dbReference type="NCBI Taxonomy" id="1310607"/>
    <lineage>
        <taxon>Bacteria</taxon>
        <taxon>Pseudomonadati</taxon>
        <taxon>Pseudomonadota</taxon>
        <taxon>Gammaproteobacteria</taxon>
        <taxon>Moraxellales</taxon>
        <taxon>Moraxellaceae</taxon>
        <taxon>Acinetobacter</taxon>
        <taxon>Acinetobacter calcoaceticus/baumannii complex</taxon>
    </lineage>
</organism>
<evidence type="ECO:0000256" key="9">
    <source>
        <dbReference type="HAMAP-Rule" id="MF_00237"/>
    </source>
</evidence>
<evidence type="ECO:0000256" key="7">
    <source>
        <dbReference type="ARBA" id="ARBA00023010"/>
    </source>
</evidence>
<evidence type="ECO:0000256" key="8">
    <source>
        <dbReference type="ARBA" id="ARBA00023136"/>
    </source>
</evidence>
<dbReference type="InterPro" id="IPR018448">
    <property type="entry name" value="TatB"/>
</dbReference>
<comment type="caution">
    <text evidence="11">The sequence shown here is derived from an EMBL/GenBank/DDBJ whole genome shotgun (WGS) entry which is preliminary data.</text>
</comment>
<dbReference type="Pfam" id="PF02416">
    <property type="entry name" value="TatA_B_E"/>
    <property type="match status" value="1"/>
</dbReference>
<protein>
    <recommendedName>
        <fullName evidence="9">Sec-independent protein translocase protein TatB</fullName>
    </recommendedName>
</protein>
<dbReference type="PANTHER" id="PTHR33162">
    <property type="entry name" value="SEC-INDEPENDENT PROTEIN TRANSLOCASE PROTEIN TATA, CHLOROPLASTIC"/>
    <property type="match status" value="1"/>
</dbReference>
<sequence>MLDVGMTELLCFAIIAILVLGPEKLPEAARFAGRWYVRLKRYITNLQNEIDQELRLSEFRKEMQEELNRIEALERKVQQQLEEIQKQQVSESLEATETAKTTQKPIWKCTPISGHYKVPYLTKVKPLAPQTDISETSPVELKIAV</sequence>
<dbReference type="Gene3D" id="1.20.5.3310">
    <property type="match status" value="1"/>
</dbReference>
<evidence type="ECO:0000256" key="6">
    <source>
        <dbReference type="ARBA" id="ARBA00022989"/>
    </source>
</evidence>
<keyword evidence="10" id="KW-0175">Coiled coil</keyword>
<comment type="function">
    <text evidence="9">Part of the twin-arginine translocation (Tat) system that transports large folded proteins containing a characteristic twin-arginine motif in their signal peptide across membranes. Together with TatC, TatB is part of a receptor directly interacting with Tat signal peptides. TatB may form an oligomeric binding site that transiently accommodates folded Tat precursor proteins before their translocation.</text>
</comment>
<evidence type="ECO:0000256" key="4">
    <source>
        <dbReference type="ARBA" id="ARBA00022692"/>
    </source>
</evidence>
<name>A0A009PN74_ACIBA</name>
<gene>
    <name evidence="9" type="primary">tatB</name>
    <name evidence="11" type="ORF">J506_0251</name>
</gene>
<dbReference type="PATRIC" id="fig|1310607.3.peg.252"/>
<reference evidence="11 12" key="1">
    <citation type="submission" date="2014-02" db="EMBL/GenBank/DDBJ databases">
        <title>Comparative genomics and transcriptomics to identify genetic mechanisms underlying the emergence of carbapenem resistant Acinetobacter baumannii (CRAb).</title>
        <authorList>
            <person name="Harris A.D."/>
            <person name="Johnson K.J."/>
            <person name="George J."/>
            <person name="Shefchek K."/>
            <person name="Daugherty S.C."/>
            <person name="Parankush S."/>
            <person name="Sadzewicz L."/>
            <person name="Tallon L."/>
            <person name="Sengamalay N."/>
            <person name="Hazen T.H."/>
            <person name="Rasko D.A."/>
        </authorList>
    </citation>
    <scope>NUCLEOTIDE SEQUENCE [LARGE SCALE GENOMIC DNA]</scope>
    <source>
        <strain evidence="11 12">625974</strain>
    </source>
</reference>
<dbReference type="GO" id="GO:0043953">
    <property type="term" value="P:protein transport by the Tat complex"/>
    <property type="evidence" value="ECO:0007669"/>
    <property type="project" value="UniProtKB-UniRule"/>
</dbReference>
<evidence type="ECO:0000313" key="12">
    <source>
        <dbReference type="Proteomes" id="UP000021108"/>
    </source>
</evidence>
<keyword evidence="6 9" id="KW-1133">Transmembrane helix</keyword>
<dbReference type="PANTHER" id="PTHR33162:SF1">
    <property type="entry name" value="SEC-INDEPENDENT PROTEIN TRANSLOCASE PROTEIN TATA, CHLOROPLASTIC"/>
    <property type="match status" value="1"/>
</dbReference>
<keyword evidence="4 9" id="KW-0812">Transmembrane</keyword>
<dbReference type="RefSeq" id="WP_000887763.1">
    <property type="nucleotide sequence ID" value="NZ_JEXD01000001.1"/>
</dbReference>
<keyword evidence="2 9" id="KW-0813">Transport</keyword>
<evidence type="ECO:0000313" key="11">
    <source>
        <dbReference type="EMBL" id="EXC10014.1"/>
    </source>
</evidence>
<keyword evidence="3 9" id="KW-1003">Cell membrane</keyword>
<comment type="similarity">
    <text evidence="9">Belongs to the TatB family.</text>
</comment>